<dbReference type="AlphaFoldDB" id="A0A1Z4LJ53"/>
<dbReference type="CDD" id="cd06225">
    <property type="entry name" value="HAMP"/>
    <property type="match status" value="1"/>
</dbReference>
<accession>A0A1Z4LJ53</accession>
<dbReference type="OrthoDB" id="114218at2"/>
<evidence type="ECO:0000259" key="3">
    <source>
        <dbReference type="Pfam" id="PF11845"/>
    </source>
</evidence>
<name>A0A1Z4LJ53_9CYAN</name>
<keyword evidence="2" id="KW-0812">Transmembrane</keyword>
<feature type="transmembrane region" description="Helical" evidence="2">
    <location>
        <begin position="12"/>
        <end position="35"/>
    </location>
</feature>
<dbReference type="Proteomes" id="UP000218418">
    <property type="component" value="Chromosome"/>
</dbReference>
<feature type="coiled-coil region" evidence="1">
    <location>
        <begin position="308"/>
        <end position="335"/>
    </location>
</feature>
<organism evidence="4 5">
    <name type="scientific">Calothrix parasitica NIES-267</name>
    <dbReference type="NCBI Taxonomy" id="1973488"/>
    <lineage>
        <taxon>Bacteria</taxon>
        <taxon>Bacillati</taxon>
        <taxon>Cyanobacteriota</taxon>
        <taxon>Cyanophyceae</taxon>
        <taxon>Nostocales</taxon>
        <taxon>Calotrichaceae</taxon>
        <taxon>Calothrix</taxon>
    </lineage>
</organism>
<keyword evidence="2" id="KW-1133">Transmembrane helix</keyword>
<evidence type="ECO:0000313" key="4">
    <source>
        <dbReference type="EMBL" id="BAY81267.1"/>
    </source>
</evidence>
<gene>
    <name evidence="4" type="ORF">NIES267_07430</name>
</gene>
<feature type="transmembrane region" description="Helical" evidence="2">
    <location>
        <begin position="222"/>
        <end position="244"/>
    </location>
</feature>
<dbReference type="Gene3D" id="6.10.340.10">
    <property type="match status" value="1"/>
</dbReference>
<proteinExistence type="predicted"/>
<keyword evidence="1" id="KW-0175">Coiled coil</keyword>
<dbReference type="EMBL" id="AP018227">
    <property type="protein sequence ID" value="BAY81267.1"/>
    <property type="molecule type" value="Genomic_DNA"/>
</dbReference>
<sequence>MRYYPKLARLKLASQFTLFLSIIFIIGITLGGLLLSKALEQKAYSEMKYRGEMVMQMTDAVSSYTVQEIAPLIAQVTDTQTEFIPATIPSLAAKKVVDRFKHDWKYKDFIYKTATLNPTNLDNQADLFEAKLIEQFNRDRTLKILSDFRYLSGKKLFYTAQPLTVTDSSCLKCHSTPESAPKSHVEKYGTRNGYGWKLNQVIGSQIIYIPASEVFVNVRRAIFLFLGIFMSVFALVIVSTKYLITARVIQPLKPMAKIAQIISQETIDVNQVCILEHQQLKKIVKRKDELGQLGRVFQDMVSEIYHRQQQEQRRADELSRQLQQLQAETEQTIITQEVQEITESDYFQQLQQTAREIRSEGGTS</sequence>
<keyword evidence="2" id="KW-0472">Membrane</keyword>
<keyword evidence="5" id="KW-1185">Reference proteome</keyword>
<evidence type="ECO:0000313" key="5">
    <source>
        <dbReference type="Proteomes" id="UP000218418"/>
    </source>
</evidence>
<evidence type="ECO:0000256" key="2">
    <source>
        <dbReference type="SAM" id="Phobius"/>
    </source>
</evidence>
<dbReference type="InterPro" id="IPR021796">
    <property type="entry name" value="Tll0287-like_dom"/>
</dbReference>
<protein>
    <submittedName>
        <fullName evidence="4">Sensor protein</fullName>
    </submittedName>
</protein>
<reference evidence="4 5" key="1">
    <citation type="submission" date="2017-06" db="EMBL/GenBank/DDBJ databases">
        <title>Genome sequencing of cyanobaciteial culture collection at National Institute for Environmental Studies (NIES).</title>
        <authorList>
            <person name="Hirose Y."/>
            <person name="Shimura Y."/>
            <person name="Fujisawa T."/>
            <person name="Nakamura Y."/>
            <person name="Kawachi M."/>
        </authorList>
    </citation>
    <scope>NUCLEOTIDE SEQUENCE [LARGE SCALE GENOMIC DNA]</scope>
    <source>
        <strain evidence="4 5">NIES-267</strain>
    </source>
</reference>
<dbReference type="Pfam" id="PF11845">
    <property type="entry name" value="Tll0287-like"/>
    <property type="match status" value="1"/>
</dbReference>
<evidence type="ECO:0000256" key="1">
    <source>
        <dbReference type="SAM" id="Coils"/>
    </source>
</evidence>
<feature type="domain" description="Tll0287-like" evidence="3">
    <location>
        <begin position="41"/>
        <end position="210"/>
    </location>
</feature>